<evidence type="ECO:0000313" key="3">
    <source>
        <dbReference type="EMBL" id="AWX56416.1"/>
    </source>
</evidence>
<evidence type="ECO:0000256" key="1">
    <source>
        <dbReference type="ARBA" id="ARBA00022679"/>
    </source>
</evidence>
<organism evidence="3 4">
    <name type="scientific">Brevibacillus brevis</name>
    <name type="common">Bacillus brevis</name>
    <dbReference type="NCBI Taxonomy" id="1393"/>
    <lineage>
        <taxon>Bacteria</taxon>
        <taxon>Bacillati</taxon>
        <taxon>Bacillota</taxon>
        <taxon>Bacilli</taxon>
        <taxon>Bacillales</taxon>
        <taxon>Paenibacillaceae</taxon>
        <taxon>Brevibacillus</taxon>
    </lineage>
</organism>
<feature type="domain" description="Glycosyl transferase family 1" evidence="2">
    <location>
        <begin position="200"/>
        <end position="280"/>
    </location>
</feature>
<dbReference type="EMBL" id="CP030117">
    <property type="protein sequence ID" value="AWX56416.1"/>
    <property type="molecule type" value="Genomic_DNA"/>
</dbReference>
<dbReference type="InterPro" id="IPR001296">
    <property type="entry name" value="Glyco_trans_1"/>
</dbReference>
<dbReference type="SUPFAM" id="SSF53756">
    <property type="entry name" value="UDP-Glycosyltransferase/glycogen phosphorylase"/>
    <property type="match status" value="1"/>
</dbReference>
<gene>
    <name evidence="3" type="ORF">AB432_015840</name>
</gene>
<sequence length="338" mass="39275">MAIYIWCSSIDREIGGIKQGYQHVNVLNKNGIPSYIYHEEEGFRCSWFRKDTPICYHKEDISENDIVVFPEFSVPSLPQKFQVRNKVIFNQGCYHTFNNLPLPVVLLRNKLSSYYHKEEVKAVLVVSENDRSYLKHCFPDKNIYRIKHGIDSSLFYFDKAAKKKQIAFMCTKNPHDIRQIIYMLKIRDALKGWELTPIYEKPHKEVARILREASIFLSFGTQEGFYLPAAEAMACGCIVIGYNGLAGREYFQPDFSYTISNGDVLQFTLVVERAIEQFNKSNDIFMEKSIKASNYIQKNYSLDKEEKSIVEAWNQILSLISVRDSYAHSYSHPSSPFQ</sequence>
<dbReference type="Gene3D" id="3.40.50.2000">
    <property type="entry name" value="Glycogen Phosphorylase B"/>
    <property type="match status" value="1"/>
</dbReference>
<protein>
    <submittedName>
        <fullName evidence="3">Glycosyltransferase family 1 protein</fullName>
    </submittedName>
</protein>
<dbReference type="GO" id="GO:0009103">
    <property type="term" value="P:lipopolysaccharide biosynthetic process"/>
    <property type="evidence" value="ECO:0007669"/>
    <property type="project" value="TreeGrafter"/>
</dbReference>
<keyword evidence="1 3" id="KW-0808">Transferase</keyword>
<evidence type="ECO:0000313" key="4">
    <source>
        <dbReference type="Proteomes" id="UP000036061"/>
    </source>
</evidence>
<dbReference type="GO" id="GO:0016757">
    <property type="term" value="F:glycosyltransferase activity"/>
    <property type="evidence" value="ECO:0007669"/>
    <property type="project" value="InterPro"/>
</dbReference>
<dbReference type="AlphaFoldDB" id="A0A2Z4MIR8"/>
<dbReference type="Proteomes" id="UP000036061">
    <property type="component" value="Chromosome"/>
</dbReference>
<evidence type="ECO:0000259" key="2">
    <source>
        <dbReference type="Pfam" id="PF00534"/>
    </source>
</evidence>
<proteinExistence type="predicted"/>
<dbReference type="Pfam" id="PF00534">
    <property type="entry name" value="Glycos_transf_1"/>
    <property type="match status" value="1"/>
</dbReference>
<name>A0A2Z4MIR8_BREBE</name>
<dbReference type="PANTHER" id="PTHR46401">
    <property type="entry name" value="GLYCOSYLTRANSFERASE WBBK-RELATED"/>
    <property type="match status" value="1"/>
</dbReference>
<reference evidence="3 4" key="1">
    <citation type="journal article" date="2015" name="Genome Announc.">
        <title>Draft Genome Sequence of Brevibacillus brevis DZQ7, a Plant Growth-Promoting Rhizobacterium with Broad-Spectrum Antimicrobial Activity.</title>
        <authorList>
            <person name="Hou Q."/>
            <person name="Wang C."/>
            <person name="Hou X."/>
            <person name="Xia Z."/>
            <person name="Ye J."/>
            <person name="Liu K."/>
            <person name="Liu H."/>
            <person name="Wang J."/>
            <person name="Guo H."/>
            <person name="Yu X."/>
            <person name="Yang Y."/>
            <person name="Du B."/>
            <person name="Ding Y."/>
        </authorList>
    </citation>
    <scope>NUCLEOTIDE SEQUENCE [LARGE SCALE GENOMIC DNA]</scope>
    <source>
        <strain evidence="3 4">DZQ7</strain>
    </source>
</reference>
<dbReference type="PANTHER" id="PTHR46401:SF2">
    <property type="entry name" value="GLYCOSYLTRANSFERASE WBBK-RELATED"/>
    <property type="match status" value="1"/>
</dbReference>
<accession>A0A2Z4MIR8</accession>
<dbReference type="RefSeq" id="WP_053079587.1">
    <property type="nucleotide sequence ID" value="NZ_CP030117.1"/>
</dbReference>